<sequence length="102" mass="10701">MHSSMPEDATKGAKSTAHFGLLNCSDADREGRDTDQRSGKKEGQVRPGPEDGSSAERATRKQPAATQGPDLHSMKAADSVGAFRRATCTSASRRPSASSLAL</sequence>
<dbReference type="Proteomes" id="UP000010552">
    <property type="component" value="Unassembled WGS sequence"/>
</dbReference>
<feature type="region of interest" description="Disordered" evidence="1">
    <location>
        <begin position="1"/>
        <end position="78"/>
    </location>
</feature>
<gene>
    <name evidence="2" type="ORF">PAL_GLEAN10000791</name>
</gene>
<dbReference type="InParanoid" id="L5KWL4"/>
<dbReference type="EMBL" id="KB030502">
    <property type="protein sequence ID" value="ELK15844.1"/>
    <property type="molecule type" value="Genomic_DNA"/>
</dbReference>
<dbReference type="AlphaFoldDB" id="L5KWL4"/>
<protein>
    <submittedName>
        <fullName evidence="2">Uncharacterized protein</fullName>
    </submittedName>
</protein>
<reference evidence="3" key="1">
    <citation type="journal article" date="2013" name="Science">
        <title>Comparative analysis of bat genomes provides insight into the evolution of flight and immunity.</title>
        <authorList>
            <person name="Zhang G."/>
            <person name="Cowled C."/>
            <person name="Shi Z."/>
            <person name="Huang Z."/>
            <person name="Bishop-Lilly K.A."/>
            <person name="Fang X."/>
            <person name="Wynne J.W."/>
            <person name="Xiong Z."/>
            <person name="Baker M.L."/>
            <person name="Zhao W."/>
            <person name="Tachedjian M."/>
            <person name="Zhu Y."/>
            <person name="Zhou P."/>
            <person name="Jiang X."/>
            <person name="Ng J."/>
            <person name="Yang L."/>
            <person name="Wu L."/>
            <person name="Xiao J."/>
            <person name="Feng Y."/>
            <person name="Chen Y."/>
            <person name="Sun X."/>
            <person name="Zhang Y."/>
            <person name="Marsh G.A."/>
            <person name="Crameri G."/>
            <person name="Broder C.C."/>
            <person name="Frey K.G."/>
            <person name="Wang L.F."/>
            <person name="Wang J."/>
        </authorList>
    </citation>
    <scope>NUCLEOTIDE SEQUENCE [LARGE SCALE GENOMIC DNA]</scope>
</reference>
<evidence type="ECO:0000313" key="2">
    <source>
        <dbReference type="EMBL" id="ELK15844.1"/>
    </source>
</evidence>
<organism evidence="2 3">
    <name type="scientific">Pteropus alecto</name>
    <name type="common">Black flying fox</name>
    <dbReference type="NCBI Taxonomy" id="9402"/>
    <lineage>
        <taxon>Eukaryota</taxon>
        <taxon>Metazoa</taxon>
        <taxon>Chordata</taxon>
        <taxon>Craniata</taxon>
        <taxon>Vertebrata</taxon>
        <taxon>Euteleostomi</taxon>
        <taxon>Mammalia</taxon>
        <taxon>Eutheria</taxon>
        <taxon>Laurasiatheria</taxon>
        <taxon>Chiroptera</taxon>
        <taxon>Yinpterochiroptera</taxon>
        <taxon>Pteropodoidea</taxon>
        <taxon>Pteropodidae</taxon>
        <taxon>Pteropodinae</taxon>
        <taxon>Pteropus</taxon>
    </lineage>
</organism>
<keyword evidence="3" id="KW-1185">Reference proteome</keyword>
<name>L5KWL4_PTEAL</name>
<feature type="compositionally biased region" description="Basic and acidic residues" evidence="1">
    <location>
        <begin position="26"/>
        <end position="44"/>
    </location>
</feature>
<accession>L5KWL4</accession>
<evidence type="ECO:0000313" key="3">
    <source>
        <dbReference type="Proteomes" id="UP000010552"/>
    </source>
</evidence>
<proteinExistence type="predicted"/>
<evidence type="ECO:0000256" key="1">
    <source>
        <dbReference type="SAM" id="MobiDB-lite"/>
    </source>
</evidence>